<comment type="caution">
    <text evidence="2">The sequence shown here is derived from an EMBL/GenBank/DDBJ whole genome shotgun (WGS) entry which is preliminary data.</text>
</comment>
<evidence type="ECO:0000313" key="2">
    <source>
        <dbReference type="EMBL" id="KAH6648787.1"/>
    </source>
</evidence>
<gene>
    <name evidence="2" type="ORF">BKA67DRAFT_372636</name>
</gene>
<proteinExistence type="predicted"/>
<sequence length="222" mass="25977">MRSKADIVRVEPFRLQTDDLVNLVLFSQSPSRSCHFQPAMSSRSNRSDESSRNSKSSKKNRCSNQQLIESLRTHRVNTLTELCRIEKVAAKCESEEEALAFQEPMTSAWSYYVNNQFLAELRGLTPNYPLSAEVVNEAVRRVRNDPESNRSWNLAWLCLTKIRDDGLVPRYANNEAWKKEMWGGRDPSQEEADQLGQCFEWEWRQAIESMLRHWRDTPPTWY</sequence>
<evidence type="ECO:0000256" key="1">
    <source>
        <dbReference type="SAM" id="MobiDB-lite"/>
    </source>
</evidence>
<evidence type="ECO:0000313" key="3">
    <source>
        <dbReference type="Proteomes" id="UP000758603"/>
    </source>
</evidence>
<dbReference type="AlphaFoldDB" id="A0A9P8ZTZ3"/>
<feature type="region of interest" description="Disordered" evidence="1">
    <location>
        <begin position="32"/>
        <end position="64"/>
    </location>
</feature>
<keyword evidence="3" id="KW-1185">Reference proteome</keyword>
<dbReference type="RefSeq" id="XP_045955294.1">
    <property type="nucleotide sequence ID" value="XM_046096496.1"/>
</dbReference>
<dbReference type="Proteomes" id="UP000758603">
    <property type="component" value="Unassembled WGS sequence"/>
</dbReference>
<organism evidence="2 3">
    <name type="scientific">Truncatella angustata</name>
    <dbReference type="NCBI Taxonomy" id="152316"/>
    <lineage>
        <taxon>Eukaryota</taxon>
        <taxon>Fungi</taxon>
        <taxon>Dikarya</taxon>
        <taxon>Ascomycota</taxon>
        <taxon>Pezizomycotina</taxon>
        <taxon>Sordariomycetes</taxon>
        <taxon>Xylariomycetidae</taxon>
        <taxon>Amphisphaeriales</taxon>
        <taxon>Sporocadaceae</taxon>
        <taxon>Truncatella</taxon>
    </lineage>
</organism>
<dbReference type="EMBL" id="JAGPXC010000007">
    <property type="protein sequence ID" value="KAH6648787.1"/>
    <property type="molecule type" value="Genomic_DNA"/>
</dbReference>
<reference evidence="2" key="1">
    <citation type="journal article" date="2021" name="Nat. Commun.">
        <title>Genetic determinants of endophytism in the Arabidopsis root mycobiome.</title>
        <authorList>
            <person name="Mesny F."/>
            <person name="Miyauchi S."/>
            <person name="Thiergart T."/>
            <person name="Pickel B."/>
            <person name="Atanasova L."/>
            <person name="Karlsson M."/>
            <person name="Huettel B."/>
            <person name="Barry K.W."/>
            <person name="Haridas S."/>
            <person name="Chen C."/>
            <person name="Bauer D."/>
            <person name="Andreopoulos W."/>
            <person name="Pangilinan J."/>
            <person name="LaButti K."/>
            <person name="Riley R."/>
            <person name="Lipzen A."/>
            <person name="Clum A."/>
            <person name="Drula E."/>
            <person name="Henrissat B."/>
            <person name="Kohler A."/>
            <person name="Grigoriev I.V."/>
            <person name="Martin F.M."/>
            <person name="Hacquard S."/>
        </authorList>
    </citation>
    <scope>NUCLEOTIDE SEQUENCE</scope>
    <source>
        <strain evidence="2">MPI-SDFR-AT-0073</strain>
    </source>
</reference>
<name>A0A9P8ZTZ3_9PEZI</name>
<accession>A0A9P8ZTZ3</accession>
<dbReference type="OrthoDB" id="4932428at2759"/>
<dbReference type="GeneID" id="70125388"/>
<protein>
    <submittedName>
        <fullName evidence="2">Uncharacterized protein</fullName>
    </submittedName>
</protein>